<proteinExistence type="predicted"/>
<dbReference type="AlphaFoldDB" id="A0A9Y1BRA0"/>
<dbReference type="Proteomes" id="UP001200513">
    <property type="component" value="Chromosome"/>
</dbReference>
<reference evidence="1" key="1">
    <citation type="journal article" date="2022" name="Nat. Microbiol.">
        <title>Unique mobile elements and scalable gene flow at the prokaryote-eukaryote boundary revealed by circularized Asgard archaea genomes.</title>
        <authorList>
            <person name="Wu F."/>
            <person name="Speth D.R."/>
            <person name="Philosof A."/>
            <person name="Cremiere A."/>
            <person name="Narayanan A."/>
            <person name="Barco R.A."/>
            <person name="Connon S.A."/>
            <person name="Amend J.P."/>
            <person name="Antoshechkin I.A."/>
            <person name="Orphan V.J."/>
        </authorList>
    </citation>
    <scope>NUCLEOTIDE SEQUENCE</scope>
    <source>
        <strain evidence="1">PR6</strain>
    </source>
</reference>
<dbReference type="EMBL" id="CP084167">
    <property type="protein sequence ID" value="UJG43590.1"/>
    <property type="molecule type" value="Genomic_DNA"/>
</dbReference>
<evidence type="ECO:0000313" key="1">
    <source>
        <dbReference type="EMBL" id="UJG43590.1"/>
    </source>
</evidence>
<organism evidence="1">
    <name type="scientific">Candidatus Heimdallarchaeum endolithica</name>
    <dbReference type="NCBI Taxonomy" id="2876572"/>
    <lineage>
        <taxon>Archaea</taxon>
        <taxon>Promethearchaeati</taxon>
        <taxon>Candidatus Heimdallarchaeota</taxon>
        <taxon>Candidatus Heimdallarchaeia (ex Rinke et al. 2021) (nom. nud.)</taxon>
        <taxon>Candidatus Heimdallarchaeales</taxon>
        <taxon>Candidatus Heimdallarchaeaceae</taxon>
        <taxon>Candidatus Heimdallarchaeum</taxon>
    </lineage>
</organism>
<sequence>MSAKIKMVEEKDDFTKSFTALAKFLLEYEKDVKKRKVPFKMLQELIELSDPIESDNEELCNIIWEIYDLVSWYDKKAPKRAYKELFNLFQLLKNFLR</sequence>
<gene>
    <name evidence="1" type="ORF">K9W46_00060</name>
</gene>
<protein>
    <submittedName>
        <fullName evidence="1">Uncharacterized protein</fullName>
    </submittedName>
</protein>
<accession>A0A9Y1BRA0</accession>
<name>A0A9Y1BRA0_9ARCH</name>